<dbReference type="EMBL" id="GL988040">
    <property type="protein sequence ID" value="EGS22290.1"/>
    <property type="molecule type" value="Genomic_DNA"/>
</dbReference>
<dbReference type="OrthoDB" id="4842715at2759"/>
<organism evidence="2">
    <name type="scientific">Chaetomium thermophilum (strain DSM 1495 / CBS 144.50 / IMI 039719)</name>
    <name type="common">Thermochaetoides thermophila</name>
    <dbReference type="NCBI Taxonomy" id="759272"/>
    <lineage>
        <taxon>Eukaryota</taxon>
        <taxon>Fungi</taxon>
        <taxon>Dikarya</taxon>
        <taxon>Ascomycota</taxon>
        <taxon>Pezizomycotina</taxon>
        <taxon>Sordariomycetes</taxon>
        <taxon>Sordariomycetidae</taxon>
        <taxon>Sordariales</taxon>
        <taxon>Chaetomiaceae</taxon>
        <taxon>Thermochaetoides</taxon>
    </lineage>
</organism>
<name>G0S2Q7_CHATD</name>
<sequence length="138" mass="16013">MAHHASLRVNQLCTKARGLGLRVDPSKTEVHYIPPPRRRHRSEAWQDGHDNNLDPDGEDVLPPWAAVDGRLVPSRFTPVWSSLIKVAYAALRVIFPVWRTIPTAWLWWLAGLYPEYLLDRERARWRARVEMLPANHPL</sequence>
<dbReference type="KEGG" id="cthr:CTHT_0018110"/>
<dbReference type="Proteomes" id="UP000008066">
    <property type="component" value="Unassembled WGS sequence"/>
</dbReference>
<protein>
    <submittedName>
        <fullName evidence="1">Uncharacterized protein</fullName>
    </submittedName>
</protein>
<gene>
    <name evidence="1" type="ORF">CTHT_0018110</name>
</gene>
<keyword evidence="2" id="KW-1185">Reference proteome</keyword>
<dbReference type="GeneID" id="18255849"/>
<evidence type="ECO:0000313" key="2">
    <source>
        <dbReference type="Proteomes" id="UP000008066"/>
    </source>
</evidence>
<dbReference type="AlphaFoldDB" id="G0S2Q7"/>
<reference evidence="1 2" key="1">
    <citation type="journal article" date="2011" name="Cell">
        <title>Insight into structure and assembly of the nuclear pore complex by utilizing the genome of a eukaryotic thermophile.</title>
        <authorList>
            <person name="Amlacher S."/>
            <person name="Sarges P."/>
            <person name="Flemming D."/>
            <person name="van Noort V."/>
            <person name="Kunze R."/>
            <person name="Devos D.P."/>
            <person name="Arumugam M."/>
            <person name="Bork P."/>
            <person name="Hurt E."/>
        </authorList>
    </citation>
    <scope>NUCLEOTIDE SEQUENCE [LARGE SCALE GENOMIC DNA]</scope>
    <source>
        <strain evidence="2">DSM 1495 / CBS 144.50 / IMI 039719</strain>
    </source>
</reference>
<dbReference type="HOGENOM" id="CLU_1855049_0_0_1"/>
<dbReference type="RefSeq" id="XP_006692309.1">
    <property type="nucleotide sequence ID" value="XM_006692246.1"/>
</dbReference>
<proteinExistence type="predicted"/>
<evidence type="ECO:0000313" key="1">
    <source>
        <dbReference type="EMBL" id="EGS22290.1"/>
    </source>
</evidence>
<accession>G0S2Q7</accession>